<gene>
    <name evidence="3" type="ORF">B7G54_11970</name>
    <name evidence="2" type="ORF">LMG29660_02329</name>
</gene>
<dbReference type="EMBL" id="CADIKG010000004">
    <property type="protein sequence ID" value="CAB3754517.1"/>
    <property type="molecule type" value="Genomic_DNA"/>
</dbReference>
<dbReference type="OrthoDB" id="9806994at2"/>
<evidence type="ECO:0000313" key="4">
    <source>
        <dbReference type="Proteomes" id="UP000193146"/>
    </source>
</evidence>
<reference evidence="2 5" key="2">
    <citation type="submission" date="2020-04" db="EMBL/GenBank/DDBJ databases">
        <authorList>
            <person name="De Canck E."/>
        </authorList>
    </citation>
    <scope>NUCLEOTIDE SEQUENCE [LARGE SCALE GENOMIC DNA]</scope>
    <source>
        <strain evidence="2 5">LMG 29660</strain>
    </source>
</reference>
<keyword evidence="4" id="KW-1185">Reference proteome</keyword>
<name>A0A1X1PI46_9BURK</name>
<proteinExistence type="predicted"/>
<dbReference type="EMBL" id="NBYX01000005">
    <property type="protein sequence ID" value="ORT86190.1"/>
    <property type="molecule type" value="Genomic_DNA"/>
</dbReference>
<protein>
    <recommendedName>
        <fullName evidence="1">Helix-turn-helix domain-containing protein</fullName>
    </recommendedName>
</protein>
<reference evidence="3 4" key="1">
    <citation type="submission" date="2017-04" db="EMBL/GenBank/DDBJ databases">
        <title>Burkholderia puraquae sp. nov., a novel Burkholderia cepacia complex species from hospital setting samples.</title>
        <authorList>
            <person name="Martina P."/>
            <person name="Leguizamon M."/>
            <person name="Prieto C."/>
            <person name="Sousa S."/>
            <person name="Montanaro P."/>
            <person name="Draghi W."/>
            <person name="Staembler M."/>
            <person name="Bettiol M."/>
            <person name="Figoli C."/>
            <person name="Palau J."/>
            <person name="Alvarez F."/>
            <person name="Benetti S."/>
            <person name="Anchat E."/>
            <person name="Vescina C."/>
            <person name="Ferreras J."/>
            <person name="Lasch P."/>
            <person name="Lagares A."/>
            <person name="Zorreguieta A."/>
            <person name="Yantorno O."/>
            <person name="Bosch A."/>
        </authorList>
    </citation>
    <scope>NUCLEOTIDE SEQUENCE [LARGE SCALE GENOMIC DNA]</scope>
    <source>
        <strain evidence="3 4">CAMPA 1040</strain>
    </source>
</reference>
<dbReference type="Pfam" id="PF12728">
    <property type="entry name" value="HTH_17"/>
    <property type="match status" value="1"/>
</dbReference>
<sequence>MERPINLLPEEAAERLRVSKNTLSNWRVQGYGPKFIKMGRKVLYPLPELEAFEREHLQSNTTGVRDNVR</sequence>
<dbReference type="SUPFAM" id="SSF46955">
    <property type="entry name" value="Putative DNA-binding domain"/>
    <property type="match status" value="1"/>
</dbReference>
<accession>A0A1X1PI46</accession>
<organism evidence="3 4">
    <name type="scientific">Burkholderia puraquae</name>
    <dbReference type="NCBI Taxonomy" id="1904757"/>
    <lineage>
        <taxon>Bacteria</taxon>
        <taxon>Pseudomonadati</taxon>
        <taxon>Pseudomonadota</taxon>
        <taxon>Betaproteobacteria</taxon>
        <taxon>Burkholderiales</taxon>
        <taxon>Burkholderiaceae</taxon>
        <taxon>Burkholderia</taxon>
        <taxon>Burkholderia cepacia complex</taxon>
    </lineage>
</organism>
<evidence type="ECO:0000259" key="1">
    <source>
        <dbReference type="Pfam" id="PF12728"/>
    </source>
</evidence>
<feature type="domain" description="Helix-turn-helix" evidence="1">
    <location>
        <begin position="9"/>
        <end position="54"/>
    </location>
</feature>
<dbReference type="RefSeq" id="WP_085039297.1">
    <property type="nucleotide sequence ID" value="NZ_CADIKG010000004.1"/>
</dbReference>
<dbReference type="Proteomes" id="UP000193146">
    <property type="component" value="Unassembled WGS sequence"/>
</dbReference>
<dbReference type="Proteomes" id="UP000494135">
    <property type="component" value="Unassembled WGS sequence"/>
</dbReference>
<evidence type="ECO:0000313" key="5">
    <source>
        <dbReference type="Proteomes" id="UP000494135"/>
    </source>
</evidence>
<evidence type="ECO:0000313" key="3">
    <source>
        <dbReference type="EMBL" id="ORT86190.1"/>
    </source>
</evidence>
<dbReference type="AlphaFoldDB" id="A0A1X1PI46"/>
<dbReference type="InterPro" id="IPR041657">
    <property type="entry name" value="HTH_17"/>
</dbReference>
<dbReference type="InterPro" id="IPR009061">
    <property type="entry name" value="DNA-bd_dom_put_sf"/>
</dbReference>
<evidence type="ECO:0000313" key="2">
    <source>
        <dbReference type="EMBL" id="CAB3754517.1"/>
    </source>
</evidence>